<evidence type="ECO:0000259" key="2">
    <source>
        <dbReference type="Pfam" id="PF18885"/>
    </source>
</evidence>
<dbReference type="Proteomes" id="UP000619293">
    <property type="component" value="Unassembled WGS sequence"/>
</dbReference>
<dbReference type="RefSeq" id="WP_425321555.1">
    <property type="nucleotide sequence ID" value="NZ_BAAALB010000028.1"/>
</dbReference>
<evidence type="ECO:0000313" key="4">
    <source>
        <dbReference type="Proteomes" id="UP000619293"/>
    </source>
</evidence>
<keyword evidence="4" id="KW-1185">Reference proteome</keyword>
<feature type="region of interest" description="Disordered" evidence="1">
    <location>
        <begin position="1"/>
        <end position="28"/>
    </location>
</feature>
<dbReference type="InterPro" id="IPR043708">
    <property type="entry name" value="DUF5648"/>
</dbReference>
<comment type="caution">
    <text evidence="3">The sequence shown here is derived from an EMBL/GenBank/DDBJ whole genome shotgun (WGS) entry which is preliminary data.</text>
</comment>
<accession>A0A8J3K0A5</accession>
<feature type="domain" description="DUF5648" evidence="2">
    <location>
        <begin position="22"/>
        <end position="117"/>
    </location>
</feature>
<reference evidence="3 4" key="1">
    <citation type="submission" date="2021-01" db="EMBL/GenBank/DDBJ databases">
        <title>Whole genome shotgun sequence of Catellatospora chokoriensis NBRC 107358.</title>
        <authorList>
            <person name="Komaki H."/>
            <person name="Tamura T."/>
        </authorList>
    </citation>
    <scope>NUCLEOTIDE SEQUENCE [LARGE SCALE GENOMIC DNA]</scope>
    <source>
        <strain evidence="3 4">NBRC 107358</strain>
    </source>
</reference>
<dbReference type="AlphaFoldDB" id="A0A8J3K0A5"/>
<name>A0A8J3K0A5_9ACTN</name>
<proteinExistence type="predicted"/>
<dbReference type="EMBL" id="BONG01000022">
    <property type="protein sequence ID" value="GIF90323.1"/>
    <property type="molecule type" value="Genomic_DNA"/>
</dbReference>
<sequence>MPSSGYPVQSRISSAQTGAPQTPSGSTTALLRMYNPVSRDHLYTTSAAERDNAVADFGYVDEGVACQVFATASTGTIPLLRVYKPATGDHFYTTAAAERDNAVATHGYVEEGVACHVYPNK</sequence>
<protein>
    <recommendedName>
        <fullName evidence="2">DUF5648 domain-containing protein</fullName>
    </recommendedName>
</protein>
<dbReference type="Pfam" id="PF18885">
    <property type="entry name" value="DUF5648"/>
    <property type="match status" value="1"/>
</dbReference>
<evidence type="ECO:0000256" key="1">
    <source>
        <dbReference type="SAM" id="MobiDB-lite"/>
    </source>
</evidence>
<gene>
    <name evidence="3" type="ORF">Cch02nite_37670</name>
</gene>
<evidence type="ECO:0000313" key="3">
    <source>
        <dbReference type="EMBL" id="GIF90323.1"/>
    </source>
</evidence>
<organism evidence="3 4">
    <name type="scientific">Catellatospora chokoriensis</name>
    <dbReference type="NCBI Taxonomy" id="310353"/>
    <lineage>
        <taxon>Bacteria</taxon>
        <taxon>Bacillati</taxon>
        <taxon>Actinomycetota</taxon>
        <taxon>Actinomycetes</taxon>
        <taxon>Micromonosporales</taxon>
        <taxon>Micromonosporaceae</taxon>
        <taxon>Catellatospora</taxon>
    </lineage>
</organism>